<dbReference type="Gene3D" id="2.70.160.11">
    <property type="entry name" value="Hnrnp arginine n-methyltransferase1"/>
    <property type="match status" value="1"/>
</dbReference>
<dbReference type="Gene3D" id="3.40.50.150">
    <property type="entry name" value="Vaccinia Virus protein VP39"/>
    <property type="match status" value="1"/>
</dbReference>
<gene>
    <name evidence="6" type="ORF">M9Y10_012299</name>
</gene>
<dbReference type="InterPro" id="IPR025799">
    <property type="entry name" value="Arg_MeTrfase"/>
</dbReference>
<evidence type="ECO:0000256" key="4">
    <source>
        <dbReference type="PROSITE-ProRule" id="PRU01015"/>
    </source>
</evidence>
<evidence type="ECO:0000313" key="6">
    <source>
        <dbReference type="EMBL" id="KAK8860634.1"/>
    </source>
</evidence>
<dbReference type="InterPro" id="IPR029063">
    <property type="entry name" value="SAM-dependent_MTases_sf"/>
</dbReference>
<dbReference type="Proteomes" id="UP001470230">
    <property type="component" value="Unassembled WGS sequence"/>
</dbReference>
<organism evidence="6 7">
    <name type="scientific">Tritrichomonas musculus</name>
    <dbReference type="NCBI Taxonomy" id="1915356"/>
    <lineage>
        <taxon>Eukaryota</taxon>
        <taxon>Metamonada</taxon>
        <taxon>Parabasalia</taxon>
        <taxon>Tritrichomonadida</taxon>
        <taxon>Tritrichomonadidae</taxon>
        <taxon>Tritrichomonas</taxon>
    </lineage>
</organism>
<keyword evidence="2 4" id="KW-0808">Transferase</keyword>
<feature type="domain" description="Protein arginine N-methyltransferase" evidence="5">
    <location>
        <begin position="153"/>
        <end position="327"/>
    </location>
</feature>
<keyword evidence="3 4" id="KW-0949">S-adenosyl-L-methionine</keyword>
<dbReference type="InterPro" id="IPR055135">
    <property type="entry name" value="PRMT_dom"/>
</dbReference>
<name>A0ABR2IC41_9EUKA</name>
<proteinExistence type="predicted"/>
<dbReference type="PANTHER" id="PTHR11006">
    <property type="entry name" value="PROTEIN ARGININE N-METHYLTRANSFERASE"/>
    <property type="match status" value="1"/>
</dbReference>
<evidence type="ECO:0000256" key="1">
    <source>
        <dbReference type="ARBA" id="ARBA00022603"/>
    </source>
</evidence>
<keyword evidence="7" id="KW-1185">Reference proteome</keyword>
<evidence type="ECO:0000256" key="3">
    <source>
        <dbReference type="ARBA" id="ARBA00022691"/>
    </source>
</evidence>
<sequence length="342" mass="39531">MDPIDLQSNDYYFNLRAHFGYYEPMYRDYHGMNIWREVVSYNPTKFRDKVVFEVGTGPGLFALLAARAGARHVYTWEPSIIATSAIDVIKKNNYQDTITVLQGPIDKIKLNEKVDLVFTTSIGYCLLLDSLIPELLFARDNFLKEGGTVIPSSAEIYLSSCIESSYDYITKYNWSDVYGFDFSPIEKDETNEACLDCIAYSRIKTDSVLICNLDFTKITVNDLSIISPFTLRSCNDEPFTIDRFILWFKLKFPIPENKPENDQQQIELSTSPYDADTHWYQVSIRIPQEYQENNDNLINKDDTINGTISILHKDNKLRPIMIRIQYSDNLKEPSKIINAVFK</sequence>
<dbReference type="Pfam" id="PF22528">
    <property type="entry name" value="PRMT_C"/>
    <property type="match status" value="1"/>
</dbReference>
<dbReference type="EMBL" id="JAPFFF010000018">
    <property type="protein sequence ID" value="KAK8860634.1"/>
    <property type="molecule type" value="Genomic_DNA"/>
</dbReference>
<reference evidence="6 7" key="1">
    <citation type="submission" date="2024-04" db="EMBL/GenBank/DDBJ databases">
        <title>Tritrichomonas musculus Genome.</title>
        <authorList>
            <person name="Alves-Ferreira E."/>
            <person name="Grigg M."/>
            <person name="Lorenzi H."/>
            <person name="Galac M."/>
        </authorList>
    </citation>
    <scope>NUCLEOTIDE SEQUENCE [LARGE SCALE GENOMIC DNA]</scope>
    <source>
        <strain evidence="6 7">EAF2021</strain>
    </source>
</reference>
<keyword evidence="1 4" id="KW-0489">Methyltransferase</keyword>
<comment type="caution">
    <text evidence="6">The sequence shown here is derived from an EMBL/GenBank/DDBJ whole genome shotgun (WGS) entry which is preliminary data.</text>
</comment>
<evidence type="ECO:0000259" key="5">
    <source>
        <dbReference type="Pfam" id="PF22528"/>
    </source>
</evidence>
<protein>
    <submittedName>
        <fullName evidence="6">Protein arginine N-methyltransferase 8</fullName>
    </submittedName>
</protein>
<dbReference type="Pfam" id="PF06325">
    <property type="entry name" value="PrmA"/>
    <property type="match status" value="1"/>
</dbReference>
<dbReference type="PANTHER" id="PTHR11006:SF53">
    <property type="entry name" value="PROTEIN ARGININE N-METHYLTRANSFERASE 3"/>
    <property type="match status" value="1"/>
</dbReference>
<dbReference type="PROSITE" id="PS51678">
    <property type="entry name" value="SAM_MT_PRMT"/>
    <property type="match status" value="1"/>
</dbReference>
<accession>A0ABR2IC41</accession>
<evidence type="ECO:0000313" key="7">
    <source>
        <dbReference type="Proteomes" id="UP001470230"/>
    </source>
</evidence>
<evidence type="ECO:0000256" key="2">
    <source>
        <dbReference type="ARBA" id="ARBA00022679"/>
    </source>
</evidence>
<dbReference type="SUPFAM" id="SSF53335">
    <property type="entry name" value="S-adenosyl-L-methionine-dependent methyltransferases"/>
    <property type="match status" value="1"/>
</dbReference>